<protein>
    <submittedName>
        <fullName evidence="3">Type IV pilus assembly protein PilM</fullName>
    </submittedName>
</protein>
<dbReference type="RefSeq" id="WP_179615394.1">
    <property type="nucleotide sequence ID" value="NZ_JACCBE010000001.1"/>
</dbReference>
<keyword evidence="4" id="KW-1185">Reference proteome</keyword>
<dbReference type="SMART" id="SM00842">
    <property type="entry name" value="FtsA"/>
    <property type="match status" value="1"/>
</dbReference>
<dbReference type="Pfam" id="PF11104">
    <property type="entry name" value="PilM_2"/>
    <property type="match status" value="1"/>
</dbReference>
<evidence type="ECO:0000256" key="1">
    <source>
        <dbReference type="SAM" id="MobiDB-lite"/>
    </source>
</evidence>
<organism evidence="3 4">
    <name type="scientific">Nocardioides marinisabuli</name>
    <dbReference type="NCBI Taxonomy" id="419476"/>
    <lineage>
        <taxon>Bacteria</taxon>
        <taxon>Bacillati</taxon>
        <taxon>Actinomycetota</taxon>
        <taxon>Actinomycetes</taxon>
        <taxon>Propionibacteriales</taxon>
        <taxon>Nocardioidaceae</taxon>
        <taxon>Nocardioides</taxon>
    </lineage>
</organism>
<feature type="region of interest" description="Disordered" evidence="1">
    <location>
        <begin position="242"/>
        <end position="262"/>
    </location>
</feature>
<dbReference type="GO" id="GO:0051301">
    <property type="term" value="P:cell division"/>
    <property type="evidence" value="ECO:0007669"/>
    <property type="project" value="InterPro"/>
</dbReference>
<dbReference type="Proteomes" id="UP000516957">
    <property type="component" value="Unassembled WGS sequence"/>
</dbReference>
<comment type="caution">
    <text evidence="3">The sequence shown here is derived from an EMBL/GenBank/DDBJ whole genome shotgun (WGS) entry which is preliminary data.</text>
</comment>
<evidence type="ECO:0000313" key="3">
    <source>
        <dbReference type="EMBL" id="NYD57660.1"/>
    </source>
</evidence>
<dbReference type="PANTHER" id="PTHR32432:SF3">
    <property type="entry name" value="ETHANOLAMINE UTILIZATION PROTEIN EUTJ"/>
    <property type="match status" value="1"/>
</dbReference>
<dbReference type="InterPro" id="IPR003494">
    <property type="entry name" value="SHS2_FtsA"/>
</dbReference>
<dbReference type="InterPro" id="IPR005883">
    <property type="entry name" value="PilM"/>
</dbReference>
<dbReference type="Gene3D" id="3.30.1490.300">
    <property type="match status" value="1"/>
</dbReference>
<name>A0A7Y9F122_9ACTN</name>
<feature type="compositionally biased region" description="Basic and acidic residues" evidence="1">
    <location>
        <begin position="243"/>
        <end position="254"/>
    </location>
</feature>
<proteinExistence type="predicted"/>
<dbReference type="AlphaFoldDB" id="A0A7Y9F122"/>
<accession>A0A7Y9F122</accession>
<dbReference type="EMBL" id="JACCBE010000001">
    <property type="protein sequence ID" value="NYD57660.1"/>
    <property type="molecule type" value="Genomic_DNA"/>
</dbReference>
<dbReference type="CDD" id="cd24049">
    <property type="entry name" value="ASKHA_NBD_PilM"/>
    <property type="match status" value="1"/>
</dbReference>
<dbReference type="InterPro" id="IPR050696">
    <property type="entry name" value="FtsA/MreB"/>
</dbReference>
<dbReference type="NCBIfam" id="TIGR01175">
    <property type="entry name" value="pilM"/>
    <property type="match status" value="1"/>
</dbReference>
<feature type="domain" description="SHS2" evidence="2">
    <location>
        <begin position="5"/>
        <end position="177"/>
    </location>
</feature>
<dbReference type="PIRSF" id="PIRSF019169">
    <property type="entry name" value="PilM"/>
    <property type="match status" value="1"/>
</dbReference>
<gene>
    <name evidence="3" type="ORF">BKA08_001898</name>
</gene>
<reference evidence="3 4" key="1">
    <citation type="submission" date="2020-07" db="EMBL/GenBank/DDBJ databases">
        <title>Sequencing the genomes of 1000 actinobacteria strains.</title>
        <authorList>
            <person name="Klenk H.-P."/>
        </authorList>
    </citation>
    <scope>NUCLEOTIDE SEQUENCE [LARGE SCALE GENOMIC DNA]</scope>
    <source>
        <strain evidence="3 4">DSM 18965</strain>
    </source>
</reference>
<evidence type="ECO:0000259" key="2">
    <source>
        <dbReference type="SMART" id="SM00842"/>
    </source>
</evidence>
<dbReference type="PANTHER" id="PTHR32432">
    <property type="entry name" value="CELL DIVISION PROTEIN FTSA-RELATED"/>
    <property type="match status" value="1"/>
</dbReference>
<dbReference type="Gene3D" id="3.30.420.40">
    <property type="match status" value="2"/>
</dbReference>
<evidence type="ECO:0000313" key="4">
    <source>
        <dbReference type="Proteomes" id="UP000516957"/>
    </source>
</evidence>
<sequence length="348" mass="36270">MPRTVVGLDIGRTAVRAVELRRGRRPVVRRHGRVPLPVGAVEAGLVVDPAAVTAALRQLWREERIASRSVRLGVGSGSVLVRPLELDWMPPADLRRALRYQVADVLPVAVDDANLDHVLLGEDEQVDPTTGAVRRVVRILLVATARGAVDEMVRCVQAAGLRPVAADLAPLALVRAAVAAQDAPTGPEHASTQAVVDIGADTVSVAVHTGGVPHFVRVSPGVGGDALTRALAEETGLDWPAAELRKRGGPEREGTSAAPDPVLDEATQRLLTEVRTTLDFHAATDPAHVPISAVLSGGAGHQHGFLERASGVLGLPVGRLDLGAHLGLPGDDGYDLALPGGLCLGRSA</sequence>
<dbReference type="InterPro" id="IPR043129">
    <property type="entry name" value="ATPase_NBD"/>
</dbReference>
<dbReference type="SUPFAM" id="SSF53067">
    <property type="entry name" value="Actin-like ATPase domain"/>
    <property type="match status" value="2"/>
</dbReference>